<evidence type="ECO:0000259" key="2">
    <source>
        <dbReference type="PROSITE" id="PS50280"/>
    </source>
</evidence>
<dbReference type="InterPro" id="IPR046341">
    <property type="entry name" value="SET_dom_sf"/>
</dbReference>
<evidence type="ECO:0000313" key="3">
    <source>
        <dbReference type="EMBL" id="KAG0009376.1"/>
    </source>
</evidence>
<reference evidence="3" key="1">
    <citation type="journal article" date="2020" name="Fungal Divers.">
        <title>Resolving the Mortierellaceae phylogeny through synthesis of multi-gene phylogenetics and phylogenomics.</title>
        <authorList>
            <person name="Vandepol N."/>
            <person name="Liber J."/>
            <person name="Desiro A."/>
            <person name="Na H."/>
            <person name="Kennedy M."/>
            <person name="Barry K."/>
            <person name="Grigoriev I.V."/>
            <person name="Miller A.N."/>
            <person name="O'Donnell K."/>
            <person name="Stajich J.E."/>
            <person name="Bonito G."/>
        </authorList>
    </citation>
    <scope>NUCLEOTIDE SEQUENCE</scope>
    <source>
        <strain evidence="3">NRRL 2769</strain>
    </source>
</reference>
<dbReference type="SUPFAM" id="SSF82199">
    <property type="entry name" value="SET domain"/>
    <property type="match status" value="1"/>
</dbReference>
<dbReference type="InterPro" id="IPR001214">
    <property type="entry name" value="SET_dom"/>
</dbReference>
<feature type="region of interest" description="Disordered" evidence="1">
    <location>
        <begin position="91"/>
        <end position="162"/>
    </location>
</feature>
<feature type="compositionally biased region" description="Basic residues" evidence="1">
    <location>
        <begin position="22"/>
        <end position="31"/>
    </location>
</feature>
<feature type="compositionally biased region" description="Low complexity" evidence="1">
    <location>
        <begin position="771"/>
        <end position="784"/>
    </location>
</feature>
<feature type="region of interest" description="Disordered" evidence="1">
    <location>
        <begin position="1"/>
        <end position="73"/>
    </location>
</feature>
<dbReference type="Proteomes" id="UP000703661">
    <property type="component" value="Unassembled WGS sequence"/>
</dbReference>
<protein>
    <submittedName>
        <fullName evidence="3">SET and MYND domain-containing protein 3</fullName>
    </submittedName>
</protein>
<feature type="region of interest" description="Disordered" evidence="1">
    <location>
        <begin position="736"/>
        <end position="818"/>
    </location>
</feature>
<dbReference type="PROSITE" id="PS50280">
    <property type="entry name" value="SET"/>
    <property type="match status" value="1"/>
</dbReference>
<dbReference type="PANTHER" id="PTHR12197">
    <property type="entry name" value="HISTONE-LYSINE N-METHYLTRANSFERASE SMYD"/>
    <property type="match status" value="1"/>
</dbReference>
<feature type="compositionally biased region" description="Acidic residues" evidence="1">
    <location>
        <begin position="36"/>
        <end position="51"/>
    </location>
</feature>
<dbReference type="AlphaFoldDB" id="A0A9P6MPT9"/>
<evidence type="ECO:0000256" key="1">
    <source>
        <dbReference type="SAM" id="MobiDB-lite"/>
    </source>
</evidence>
<accession>A0A9P6MPT9</accession>
<proteinExistence type="predicted"/>
<feature type="domain" description="SET" evidence="2">
    <location>
        <begin position="165"/>
        <end position="447"/>
    </location>
</feature>
<feature type="compositionally biased region" description="Polar residues" evidence="1">
    <location>
        <begin position="52"/>
        <end position="72"/>
    </location>
</feature>
<dbReference type="SMART" id="SM00317">
    <property type="entry name" value="SET"/>
    <property type="match status" value="1"/>
</dbReference>
<gene>
    <name evidence="3" type="primary">SMYD3</name>
    <name evidence="3" type="ORF">BGZ80_002457</name>
</gene>
<feature type="compositionally biased region" description="Polar residues" evidence="1">
    <location>
        <begin position="114"/>
        <end position="123"/>
    </location>
</feature>
<name>A0A9P6MPT9_9FUNG</name>
<dbReference type="GO" id="GO:0005634">
    <property type="term" value="C:nucleus"/>
    <property type="evidence" value="ECO:0007669"/>
    <property type="project" value="TreeGrafter"/>
</dbReference>
<dbReference type="InterPro" id="IPR050869">
    <property type="entry name" value="H3K4_H4K5_MeTrfase"/>
</dbReference>
<dbReference type="EMBL" id="JAAAID010001607">
    <property type="protein sequence ID" value="KAG0009376.1"/>
    <property type="molecule type" value="Genomic_DNA"/>
</dbReference>
<evidence type="ECO:0000313" key="4">
    <source>
        <dbReference type="Proteomes" id="UP000703661"/>
    </source>
</evidence>
<sequence>MDPTLPSTITPEQEALPARTSNKTKRNYRTKKRDESDNEDVQVDDHEENVNEQEQGSTSTPHPYVQSQNAQSLGEVYPGLARLSFLDQERSGVDENENNDPQLLGAKKPHRPLQQKQPQLQSNTEEEPNAKAEENIPATSTTSSVSVPPSISPSILSSVSGSGSKLVEIKDTGSSTKGRGLFSASEEVLKPGTLVFRELGYCQVVDDSSLSKTCQVKDWKLHHQLECEGIRKSQSTPATADVWKKRTIDTTAARAICRMIRRRERVKASAAYKAENAKLDQAQKQVDEVYFSGIDEKEERWLDEQGYTWIEQYLNSYEQDQAAITSTKSTLEESSQLTKTMALVMSCVSKKEDRHAFLRGINDNNSESVTPSGAGGFDLLRKLNSYGFAITNLQTTSTVGLALYVQCIPFMNHSCVPNCVYTFKGSRVECRAIRDIQPGEELTISYIDQIDTTKERQKQLKEQYHFTCDCPLCKYYPANPLVQPEVEPLKNATFGPLFDPVLDPKQGFVCPNPGCKSGTLRPILAIESQLSIYNKVELKCRECGHASELTQEVVQEDQENVERLIAAFVREMNGGSVTSGATKASSRNFELAKVKASPESINQNAVAGGMKTVQEPSAQALQHFESAYKALTGVKPLMWEKTTKPIEDKTITTIEQDSVRHSQLHHLVRRLEQTGFDEAVSHKNWIFALHRSIELEGILNETYIGHHPLKGIQAYYTCKIANLLANLLLEESTIEIEDSDSEKSDEETLNSDDENDLKALREAMREGGSRTGAAAAATSVGSGSMQEQLLRRKRSDDGEEAPAEKKKKRETKRQVQAESSQQLLQYLKSLIPKIEDPKILQELRVCWGKDGKLAIRYRYQIDSLKQALHYAELPFAKQTE</sequence>
<dbReference type="Gene3D" id="2.170.270.10">
    <property type="entry name" value="SET domain"/>
    <property type="match status" value="1"/>
</dbReference>
<feature type="compositionally biased region" description="Low complexity" evidence="1">
    <location>
        <begin position="139"/>
        <end position="162"/>
    </location>
</feature>
<dbReference type="PANTHER" id="PTHR12197:SF251">
    <property type="entry name" value="EG:BACR7C10.4 PROTEIN"/>
    <property type="match status" value="1"/>
</dbReference>
<keyword evidence="4" id="KW-1185">Reference proteome</keyword>
<feature type="compositionally biased region" description="Basic and acidic residues" evidence="1">
    <location>
        <begin position="756"/>
        <end position="768"/>
    </location>
</feature>
<feature type="compositionally biased region" description="Polar residues" evidence="1">
    <location>
        <begin position="1"/>
        <end position="11"/>
    </location>
</feature>
<feature type="compositionally biased region" description="Acidic residues" evidence="1">
    <location>
        <begin position="736"/>
        <end position="755"/>
    </location>
</feature>
<organism evidence="3 4">
    <name type="scientific">Entomortierella chlamydospora</name>
    <dbReference type="NCBI Taxonomy" id="101097"/>
    <lineage>
        <taxon>Eukaryota</taxon>
        <taxon>Fungi</taxon>
        <taxon>Fungi incertae sedis</taxon>
        <taxon>Mucoromycota</taxon>
        <taxon>Mortierellomycotina</taxon>
        <taxon>Mortierellomycetes</taxon>
        <taxon>Mortierellales</taxon>
        <taxon>Mortierellaceae</taxon>
        <taxon>Entomortierella</taxon>
    </lineage>
</organism>
<comment type="caution">
    <text evidence="3">The sequence shown here is derived from an EMBL/GenBank/DDBJ whole genome shotgun (WGS) entry which is preliminary data.</text>
</comment>
<dbReference type="Pfam" id="PF00856">
    <property type="entry name" value="SET"/>
    <property type="match status" value="1"/>
</dbReference>